<evidence type="ECO:0000313" key="3">
    <source>
        <dbReference type="EMBL" id="CAG5106139.1"/>
    </source>
</evidence>
<evidence type="ECO:0000256" key="1">
    <source>
        <dbReference type="SAM" id="MobiDB-lite"/>
    </source>
</evidence>
<feature type="signal peptide" evidence="2">
    <location>
        <begin position="1"/>
        <end position="16"/>
    </location>
</feature>
<keyword evidence="2" id="KW-0732">Signal</keyword>
<dbReference type="PANTHER" id="PTHR14735">
    <property type="entry name" value="COILED-COIL DOMAIN-CONTAINING PROTEIN 134"/>
    <property type="match status" value="1"/>
</dbReference>
<dbReference type="PANTHER" id="PTHR14735:SF1">
    <property type="entry name" value="COILED-COIL DOMAIN-CONTAINING PROTEIN 134"/>
    <property type="match status" value="1"/>
</dbReference>
<name>A0ABN7SRW2_OIKDI</name>
<dbReference type="Pfam" id="PF15002">
    <property type="entry name" value="ERK-JNK_inhib"/>
    <property type="match status" value="1"/>
</dbReference>
<protein>
    <submittedName>
        <fullName evidence="3">Oidioi.mRNA.OKI2018_I69.chr1.g2701.t1.cds</fullName>
    </submittedName>
</protein>
<gene>
    <name evidence="3" type="ORF">OKIOD_LOCUS11466</name>
</gene>
<feature type="chain" id="PRO_5045946778" evidence="2">
    <location>
        <begin position="17"/>
        <end position="251"/>
    </location>
</feature>
<feature type="region of interest" description="Disordered" evidence="1">
    <location>
        <begin position="208"/>
        <end position="251"/>
    </location>
</feature>
<accession>A0ABN7SRW2</accession>
<dbReference type="EMBL" id="OU015566">
    <property type="protein sequence ID" value="CAG5106139.1"/>
    <property type="molecule type" value="Genomic_DNA"/>
</dbReference>
<proteinExistence type="predicted"/>
<keyword evidence="4" id="KW-1185">Reference proteome</keyword>
<evidence type="ECO:0000313" key="4">
    <source>
        <dbReference type="Proteomes" id="UP001158576"/>
    </source>
</evidence>
<dbReference type="Proteomes" id="UP001158576">
    <property type="component" value="Chromosome 1"/>
</dbReference>
<reference evidence="3 4" key="1">
    <citation type="submission" date="2021-04" db="EMBL/GenBank/DDBJ databases">
        <authorList>
            <person name="Bliznina A."/>
        </authorList>
    </citation>
    <scope>NUCLEOTIDE SEQUENCE [LARGE SCALE GENOMIC DNA]</scope>
</reference>
<feature type="compositionally biased region" description="Basic and acidic residues" evidence="1">
    <location>
        <begin position="212"/>
        <end position="230"/>
    </location>
</feature>
<evidence type="ECO:0000256" key="2">
    <source>
        <dbReference type="SAM" id="SignalP"/>
    </source>
</evidence>
<organism evidence="3 4">
    <name type="scientific">Oikopleura dioica</name>
    <name type="common">Tunicate</name>
    <dbReference type="NCBI Taxonomy" id="34765"/>
    <lineage>
        <taxon>Eukaryota</taxon>
        <taxon>Metazoa</taxon>
        <taxon>Chordata</taxon>
        <taxon>Tunicata</taxon>
        <taxon>Appendicularia</taxon>
        <taxon>Copelata</taxon>
        <taxon>Oikopleuridae</taxon>
        <taxon>Oikopleura</taxon>
    </lineage>
</organism>
<sequence>MKIWAPLLILASQISAEENSSQENVDDSFKGMKEYFIGYGVKRKEHRQAVEVWARSKESSRLVELAFNSITSKISGSKEILEKSNLSEFTAKDFDTSKLGDERNSMSSIFENIALLGDLARRVPKQIDALWEGFEDKDLILWATEKTKESSLYRFDSEMVENALRNETSSMVAFPVYVLSQELELFGPREDGYINLYRAIRDLPENETQAEFSERHAEMRRDKKLDEIQRRKDKRKKNGLKPPVVQRKTEL</sequence>
<dbReference type="InterPro" id="IPR026321">
    <property type="entry name" value="CC134"/>
</dbReference>